<feature type="region of interest" description="Disordered" evidence="1">
    <location>
        <begin position="739"/>
        <end position="823"/>
    </location>
</feature>
<feature type="region of interest" description="Disordered" evidence="1">
    <location>
        <begin position="684"/>
        <end position="721"/>
    </location>
</feature>
<feature type="compositionally biased region" description="Low complexity" evidence="1">
    <location>
        <begin position="526"/>
        <end position="547"/>
    </location>
</feature>
<evidence type="ECO:0000313" key="4">
    <source>
        <dbReference type="EMBL" id="CAE6503635.1"/>
    </source>
</evidence>
<protein>
    <submittedName>
        <fullName evidence="4">Uncharacterized protein</fullName>
    </submittedName>
</protein>
<feature type="compositionally biased region" description="Basic and acidic residues" evidence="1">
    <location>
        <begin position="770"/>
        <end position="783"/>
    </location>
</feature>
<keyword evidence="2" id="KW-0472">Membrane</keyword>
<sequence length="823" mass="83988">MRSFKQFLSVLGLLAIQIEAVRSHAVIIAVAGDNGVTGAGFGMVSSVPRDGTDEQPFQIDTSVFKNLIADPCGSTLAGGSVNIANSLAAAEKAGNGQLPALTDDMVVSLTLHQVNGDGGGPFTAMFNADGTGRKWQNATVVTQAPGENGLLVGGPFNSLFEAQLPAGTKCTGGSNGNACLVRVSNGGAAVGAGPFGGCLAVQMPSGNGGNSTTGNGNTNTGGNRNGHNRNNQKFQRSNDISQLKRQIQRLVRRLSISPSEANDLITAAGSALNVPIDLLAGQDDASPNGGNSTTAKNAVLSVNQAEQLKVAVKDAVSKAIEMMATGGVTPTAGAVATPVNSNPDLAISRNQEMTASFSSGLATFVSEPVGQPAGTAIATATATATGRTGATRTTAAATATPTSTRNGNGRNRNGNQNNGNHGANRNQNQNNRNGASENDMNQRGGNNKPTAESTPVVTPTPSTPAETTTPQPTSTTPTTSSTSSTSSTPVETSSATPTSNTPITTPSSTPVESSTQGTSPTPTDPAQSSAVASQSSESAISDISTQSVASPTNAAGPSTRFITSFITNGQGGTVTIVVTSTSAVSTASPSNSGSSTNTGAIVGGVVGGVGGLLLLIALLWVIRRRTHKDKYEENMFAPDRNVDRGEMDLAGDDVHDPEAIARPYHLPASPTQNEMAMSAGSRPLSAQSLGRPLSGQHDEAIAGMPRPTSGESYYTQPSSGMGMPMPMTMPMPMSRDHIAHAQSRANSTHDHHTQTSEPATSEGGSSSARLMKEREARRFHVANEDGGVIVHSDGGRVNEEAEDDAPREIPPTYDSISGPSGAR</sequence>
<evidence type="ECO:0000256" key="3">
    <source>
        <dbReference type="SAM" id="SignalP"/>
    </source>
</evidence>
<keyword evidence="3" id="KW-0732">Signal</keyword>
<feature type="compositionally biased region" description="Basic and acidic residues" evidence="1">
    <location>
        <begin position="793"/>
        <end position="807"/>
    </location>
</feature>
<dbReference type="Pfam" id="PF11327">
    <property type="entry name" value="Egh16-like"/>
    <property type="match status" value="1"/>
</dbReference>
<evidence type="ECO:0000313" key="5">
    <source>
        <dbReference type="Proteomes" id="UP000663861"/>
    </source>
</evidence>
<feature type="compositionally biased region" description="Low complexity" evidence="1">
    <location>
        <begin position="382"/>
        <end position="434"/>
    </location>
</feature>
<dbReference type="AlphaFoldDB" id="A0A8H3HDP2"/>
<feature type="compositionally biased region" description="Polar residues" evidence="1">
    <location>
        <begin position="814"/>
        <end position="823"/>
    </location>
</feature>
<dbReference type="PANTHER" id="PTHR34618">
    <property type="entry name" value="SURFACE PROTEIN MAS1, PUTATIVE-RELATED"/>
    <property type="match status" value="1"/>
</dbReference>
<feature type="compositionally biased region" description="Polar residues" evidence="1">
    <location>
        <begin position="755"/>
        <end position="768"/>
    </location>
</feature>
<keyword evidence="2" id="KW-0812">Transmembrane</keyword>
<keyword evidence="2" id="KW-1133">Transmembrane helix</keyword>
<feature type="compositionally biased region" description="Polar residues" evidence="1">
    <location>
        <begin position="435"/>
        <end position="448"/>
    </location>
</feature>
<dbReference type="EMBL" id="CAJMWY010003578">
    <property type="protein sequence ID" value="CAE6503635.1"/>
    <property type="molecule type" value="Genomic_DNA"/>
</dbReference>
<reference evidence="4" key="1">
    <citation type="submission" date="2021-01" db="EMBL/GenBank/DDBJ databases">
        <authorList>
            <person name="Kaushik A."/>
        </authorList>
    </citation>
    <scope>NUCLEOTIDE SEQUENCE</scope>
    <source>
        <strain evidence="4">AG4-RS23</strain>
    </source>
</reference>
<feature type="region of interest" description="Disordered" evidence="1">
    <location>
        <begin position="209"/>
        <end position="239"/>
    </location>
</feature>
<evidence type="ECO:0000256" key="2">
    <source>
        <dbReference type="SAM" id="Phobius"/>
    </source>
</evidence>
<dbReference type="InterPro" id="IPR021476">
    <property type="entry name" value="Egh16-like"/>
</dbReference>
<dbReference type="PANTHER" id="PTHR34618:SF1">
    <property type="entry name" value="SECRETED PROTEIN"/>
    <property type="match status" value="1"/>
</dbReference>
<feature type="region of interest" description="Disordered" evidence="1">
    <location>
        <begin position="382"/>
        <end position="555"/>
    </location>
</feature>
<feature type="compositionally biased region" description="Low complexity" evidence="1">
    <location>
        <begin position="449"/>
        <end position="515"/>
    </location>
</feature>
<feature type="chain" id="PRO_5034135510" evidence="3">
    <location>
        <begin position="24"/>
        <end position="823"/>
    </location>
</feature>
<comment type="caution">
    <text evidence="4">The sequence shown here is derived from an EMBL/GenBank/DDBJ whole genome shotgun (WGS) entry which is preliminary data.</text>
</comment>
<feature type="compositionally biased region" description="Polar residues" evidence="1">
    <location>
        <begin position="516"/>
        <end position="525"/>
    </location>
</feature>
<name>A0A8H3HDP2_9AGAM</name>
<dbReference type="Proteomes" id="UP000663861">
    <property type="component" value="Unassembled WGS sequence"/>
</dbReference>
<feature type="signal peptide" evidence="3">
    <location>
        <begin position="1"/>
        <end position="23"/>
    </location>
</feature>
<feature type="compositionally biased region" description="Low complexity" evidence="1">
    <location>
        <begin position="212"/>
        <end position="222"/>
    </location>
</feature>
<gene>
    <name evidence="4" type="ORF">RDB_LOCUS125984</name>
</gene>
<evidence type="ECO:0000256" key="1">
    <source>
        <dbReference type="SAM" id="MobiDB-lite"/>
    </source>
</evidence>
<proteinExistence type="predicted"/>
<feature type="transmembrane region" description="Helical" evidence="2">
    <location>
        <begin position="600"/>
        <end position="622"/>
    </location>
</feature>
<organism evidence="4 5">
    <name type="scientific">Rhizoctonia solani</name>
    <dbReference type="NCBI Taxonomy" id="456999"/>
    <lineage>
        <taxon>Eukaryota</taxon>
        <taxon>Fungi</taxon>
        <taxon>Dikarya</taxon>
        <taxon>Basidiomycota</taxon>
        <taxon>Agaricomycotina</taxon>
        <taxon>Agaricomycetes</taxon>
        <taxon>Cantharellales</taxon>
        <taxon>Ceratobasidiaceae</taxon>
        <taxon>Rhizoctonia</taxon>
    </lineage>
</organism>
<accession>A0A8H3HDP2</accession>